<feature type="region of interest" description="Disordered" evidence="1">
    <location>
        <begin position="149"/>
        <end position="181"/>
    </location>
</feature>
<dbReference type="AlphaFoldDB" id="V9D9G1"/>
<dbReference type="RefSeq" id="XP_008727825.1">
    <property type="nucleotide sequence ID" value="XM_008729603.1"/>
</dbReference>
<feature type="compositionally biased region" description="Polar residues" evidence="1">
    <location>
        <begin position="314"/>
        <end position="333"/>
    </location>
</feature>
<protein>
    <submittedName>
        <fullName evidence="2">Uncharacterized protein</fullName>
    </submittedName>
</protein>
<dbReference type="HOGENOM" id="CLU_035426_0_0_1"/>
<feature type="region of interest" description="Disordered" evidence="1">
    <location>
        <begin position="76"/>
        <end position="114"/>
    </location>
</feature>
<feature type="region of interest" description="Disordered" evidence="1">
    <location>
        <begin position="212"/>
        <end position="390"/>
    </location>
</feature>
<evidence type="ECO:0000313" key="2">
    <source>
        <dbReference type="EMBL" id="ETI23470.1"/>
    </source>
</evidence>
<accession>V9D9G1</accession>
<reference evidence="2 3" key="1">
    <citation type="submission" date="2013-03" db="EMBL/GenBank/DDBJ databases">
        <title>The Genome Sequence of Cladophialophora carrionii CBS 160.54.</title>
        <authorList>
            <consortium name="The Broad Institute Genomics Platform"/>
            <person name="Cuomo C."/>
            <person name="de Hoog S."/>
            <person name="Gorbushina A."/>
            <person name="Walker B."/>
            <person name="Young S.K."/>
            <person name="Zeng Q."/>
            <person name="Gargeya S."/>
            <person name="Fitzgerald M."/>
            <person name="Haas B."/>
            <person name="Abouelleil A."/>
            <person name="Allen A.W."/>
            <person name="Alvarado L."/>
            <person name="Arachchi H.M."/>
            <person name="Berlin A.M."/>
            <person name="Chapman S.B."/>
            <person name="Gainer-Dewar J."/>
            <person name="Goldberg J."/>
            <person name="Griggs A."/>
            <person name="Gujja S."/>
            <person name="Hansen M."/>
            <person name="Howarth C."/>
            <person name="Imamovic A."/>
            <person name="Ireland A."/>
            <person name="Larimer J."/>
            <person name="McCowan C."/>
            <person name="Murphy C."/>
            <person name="Pearson M."/>
            <person name="Poon T.W."/>
            <person name="Priest M."/>
            <person name="Roberts A."/>
            <person name="Saif S."/>
            <person name="Shea T."/>
            <person name="Sisk P."/>
            <person name="Sykes S."/>
            <person name="Wortman J."/>
            <person name="Nusbaum C."/>
            <person name="Birren B."/>
        </authorList>
    </citation>
    <scope>NUCLEOTIDE SEQUENCE [LARGE SCALE GENOMIC DNA]</scope>
    <source>
        <strain evidence="2 3">CBS 160.54</strain>
    </source>
</reference>
<gene>
    <name evidence="2" type="ORF">G647_05272</name>
</gene>
<dbReference type="EMBL" id="KB822705">
    <property type="protein sequence ID" value="ETI23470.1"/>
    <property type="molecule type" value="Genomic_DNA"/>
</dbReference>
<feature type="compositionally biased region" description="Polar residues" evidence="1">
    <location>
        <begin position="292"/>
        <end position="301"/>
    </location>
</feature>
<evidence type="ECO:0000256" key="1">
    <source>
        <dbReference type="SAM" id="MobiDB-lite"/>
    </source>
</evidence>
<feature type="compositionally biased region" description="Polar residues" evidence="1">
    <location>
        <begin position="151"/>
        <end position="178"/>
    </location>
</feature>
<feature type="compositionally biased region" description="Polar residues" evidence="1">
    <location>
        <begin position="352"/>
        <end position="368"/>
    </location>
</feature>
<proteinExistence type="predicted"/>
<organism evidence="2 3">
    <name type="scientific">Cladophialophora carrionii CBS 160.54</name>
    <dbReference type="NCBI Taxonomy" id="1279043"/>
    <lineage>
        <taxon>Eukaryota</taxon>
        <taxon>Fungi</taxon>
        <taxon>Dikarya</taxon>
        <taxon>Ascomycota</taxon>
        <taxon>Pezizomycotina</taxon>
        <taxon>Eurotiomycetes</taxon>
        <taxon>Chaetothyriomycetidae</taxon>
        <taxon>Chaetothyriales</taxon>
        <taxon>Herpotrichiellaceae</taxon>
        <taxon>Cladophialophora</taxon>
    </lineage>
</organism>
<feature type="compositionally biased region" description="Low complexity" evidence="1">
    <location>
        <begin position="76"/>
        <end position="86"/>
    </location>
</feature>
<sequence>MATTRPAAIVGAAASPIKIRWLQRMRNINRVMLMLHTGASSTSQREDGIAFATQFEEVDRAMDNLVKSGKFYAGGPRPMGAMRPGAEFGPRAHGGRHVVGDFDPSRPHPGANLQNFYASQRHGRQGDPDQMMQAKRRMAAQRERELRNYHQEQQYNRSVLADMSSNKSDRSMSPSTLSEEGRRDLIARQHRALYGGDPAAFVGQVPFSQEDVNRDQAGPVPSGVTVAPRGPSPRGADPFISQGEANGASGQEAALGDKVTSPSAQAPGFGTFDGAASGKASTPPTGEESAHSRQISKSTTAPIAGGMGPIGSRPNAQQPPNQSINKRTTSPLPSSLGYGFGPNEQNADRAGSANSNVNNQKESSNNGMGTWRTGNGVWGSTKIGTTSVWG</sequence>
<evidence type="ECO:0000313" key="3">
    <source>
        <dbReference type="Proteomes" id="UP000030678"/>
    </source>
</evidence>
<dbReference type="OrthoDB" id="5401193at2759"/>
<dbReference type="Proteomes" id="UP000030678">
    <property type="component" value="Unassembled WGS sequence"/>
</dbReference>
<name>V9D9G1_9EURO</name>
<dbReference type="GeneID" id="19983765"/>
<dbReference type="VEuPathDB" id="FungiDB:G647_05272"/>